<organism evidence="10">
    <name type="scientific">Wuchereria bancrofti</name>
    <dbReference type="NCBI Taxonomy" id="6293"/>
    <lineage>
        <taxon>Eukaryota</taxon>
        <taxon>Metazoa</taxon>
        <taxon>Ecdysozoa</taxon>
        <taxon>Nematoda</taxon>
        <taxon>Chromadorea</taxon>
        <taxon>Rhabditida</taxon>
        <taxon>Spirurina</taxon>
        <taxon>Spiruromorpha</taxon>
        <taxon>Filarioidea</taxon>
        <taxon>Onchocercidae</taxon>
        <taxon>Wuchereria</taxon>
    </lineage>
</organism>
<dbReference type="InterPro" id="IPR009653">
    <property type="entry name" value="Ksh1"/>
</dbReference>
<feature type="transmembrane region" description="Helical" evidence="9">
    <location>
        <begin position="102"/>
        <end position="119"/>
    </location>
</feature>
<keyword evidence="8 9" id="KW-0472">Membrane</keyword>
<dbReference type="WBParaSite" id="maker-PairedContig_3686-snap-gene-0.20-mRNA-1">
    <property type="protein sequence ID" value="maker-PairedContig_3686-snap-gene-0.20-mRNA-1"/>
    <property type="gene ID" value="maker-PairedContig_3686-snap-gene-0.20"/>
</dbReference>
<keyword evidence="6 9" id="KW-1133">Transmembrane helix</keyword>
<comment type="similarity">
    <text evidence="3">Belongs to the KISH family.</text>
</comment>
<accession>A0A1I8EP49</accession>
<evidence type="ECO:0008006" key="11">
    <source>
        <dbReference type="Google" id="ProtNLM"/>
    </source>
</evidence>
<dbReference type="GO" id="GO:0000139">
    <property type="term" value="C:Golgi membrane"/>
    <property type="evidence" value="ECO:0007669"/>
    <property type="project" value="UniProtKB-SubCell"/>
</dbReference>
<keyword evidence="4 9" id="KW-0812">Transmembrane</keyword>
<proteinExistence type="inferred from homology"/>
<dbReference type="AlphaFoldDB" id="A0A1I8EP49"/>
<keyword evidence="5" id="KW-0732">Signal</keyword>
<dbReference type="Pfam" id="PF06842">
    <property type="entry name" value="DUF1242"/>
    <property type="match status" value="1"/>
</dbReference>
<feature type="transmembrane region" description="Helical" evidence="9">
    <location>
        <begin position="56"/>
        <end position="77"/>
    </location>
</feature>
<evidence type="ECO:0000313" key="10">
    <source>
        <dbReference type="WBParaSite" id="maker-PairedContig_3686-snap-gene-0.20-mRNA-1"/>
    </source>
</evidence>
<evidence type="ECO:0000256" key="7">
    <source>
        <dbReference type="ARBA" id="ARBA00023034"/>
    </source>
</evidence>
<evidence type="ECO:0000256" key="5">
    <source>
        <dbReference type="ARBA" id="ARBA00022729"/>
    </source>
</evidence>
<dbReference type="InterPro" id="IPR051523">
    <property type="entry name" value="KISH_domain"/>
</dbReference>
<evidence type="ECO:0000256" key="3">
    <source>
        <dbReference type="ARBA" id="ARBA00008961"/>
    </source>
</evidence>
<sequence length="120" mass="13799">MKLYWLVRGDALNYKVNLKCLNVTSSFMVVHSIRRMPDITGNHKANSLKLSALFNFQSLICVILLLICTCTYIRAFVPKLIDRNKEGFLGVFWKCARIGERLSPWIALACFSMAFIVLFF</sequence>
<keyword evidence="7" id="KW-0333">Golgi apparatus</keyword>
<evidence type="ECO:0000256" key="2">
    <source>
        <dbReference type="ARBA" id="ARBA00004614"/>
    </source>
</evidence>
<reference evidence="10" key="1">
    <citation type="submission" date="2016-11" db="UniProtKB">
        <authorList>
            <consortium name="WormBaseParasite"/>
        </authorList>
    </citation>
    <scope>IDENTIFICATION</scope>
    <source>
        <strain evidence="10">pt0022</strain>
    </source>
</reference>
<dbReference type="STRING" id="6293.A0A1I8EP49"/>
<dbReference type="PANTHER" id="PTHR13229">
    <property type="entry name" value="PROTEIN KISH-A"/>
    <property type="match status" value="1"/>
</dbReference>
<comment type="function">
    <text evidence="1">Involved in the early part of the secretory pathway.</text>
</comment>
<comment type="subcellular location">
    <subcellularLocation>
        <location evidence="2">Golgi apparatus membrane</location>
        <topology evidence="2">Single-pass type I membrane protein</topology>
    </subcellularLocation>
</comment>
<protein>
    <recommendedName>
        <fullName evidence="11">Protein kish</fullName>
    </recommendedName>
</protein>
<name>A0A1I8EP49_WUCBA</name>
<evidence type="ECO:0000256" key="1">
    <source>
        <dbReference type="ARBA" id="ARBA00002154"/>
    </source>
</evidence>
<evidence type="ECO:0000256" key="4">
    <source>
        <dbReference type="ARBA" id="ARBA00022692"/>
    </source>
</evidence>
<evidence type="ECO:0000256" key="9">
    <source>
        <dbReference type="SAM" id="Phobius"/>
    </source>
</evidence>
<evidence type="ECO:0000256" key="8">
    <source>
        <dbReference type="ARBA" id="ARBA00023136"/>
    </source>
</evidence>
<evidence type="ECO:0000256" key="6">
    <source>
        <dbReference type="ARBA" id="ARBA00022989"/>
    </source>
</evidence>